<protein>
    <recommendedName>
        <fullName evidence="1">Amine oxidase domain-containing protein</fullName>
    </recommendedName>
</protein>
<name>K3WAW0_GLOUD</name>
<evidence type="ECO:0000313" key="3">
    <source>
        <dbReference type="Proteomes" id="UP000019132"/>
    </source>
</evidence>
<evidence type="ECO:0000259" key="1">
    <source>
        <dbReference type="Pfam" id="PF01593"/>
    </source>
</evidence>
<dbReference type="EnsemblProtists" id="PYU1_T002101">
    <property type="protein sequence ID" value="PYU1_T002101"/>
    <property type="gene ID" value="PYU1_G002099"/>
</dbReference>
<evidence type="ECO:0000313" key="2">
    <source>
        <dbReference type="EnsemblProtists" id="PYU1_T002101"/>
    </source>
</evidence>
<reference evidence="3" key="1">
    <citation type="journal article" date="2010" name="Genome Biol.">
        <title>Genome sequence of the necrotrophic plant pathogen Pythium ultimum reveals original pathogenicity mechanisms and effector repertoire.</title>
        <authorList>
            <person name="Levesque C.A."/>
            <person name="Brouwer H."/>
            <person name="Cano L."/>
            <person name="Hamilton J.P."/>
            <person name="Holt C."/>
            <person name="Huitema E."/>
            <person name="Raffaele S."/>
            <person name="Robideau G.P."/>
            <person name="Thines M."/>
            <person name="Win J."/>
            <person name="Zerillo M.M."/>
            <person name="Beakes G.W."/>
            <person name="Boore J.L."/>
            <person name="Busam D."/>
            <person name="Dumas B."/>
            <person name="Ferriera S."/>
            <person name="Fuerstenberg S.I."/>
            <person name="Gachon C.M."/>
            <person name="Gaulin E."/>
            <person name="Govers F."/>
            <person name="Grenville-Briggs L."/>
            <person name="Horner N."/>
            <person name="Hostetler J."/>
            <person name="Jiang R.H."/>
            <person name="Johnson J."/>
            <person name="Krajaejun T."/>
            <person name="Lin H."/>
            <person name="Meijer H.J."/>
            <person name="Moore B."/>
            <person name="Morris P."/>
            <person name="Phuntmart V."/>
            <person name="Puiu D."/>
            <person name="Shetty J."/>
            <person name="Stajich J.E."/>
            <person name="Tripathy S."/>
            <person name="Wawra S."/>
            <person name="van West P."/>
            <person name="Whitty B.R."/>
            <person name="Coutinho P.M."/>
            <person name="Henrissat B."/>
            <person name="Martin F."/>
            <person name="Thomas P.D."/>
            <person name="Tyler B.M."/>
            <person name="De Vries R.P."/>
            <person name="Kamoun S."/>
            <person name="Yandell M."/>
            <person name="Tisserat N."/>
            <person name="Buell C.R."/>
        </authorList>
    </citation>
    <scope>NUCLEOTIDE SEQUENCE</scope>
    <source>
        <strain evidence="3">DAOM:BR144</strain>
    </source>
</reference>
<dbReference type="VEuPathDB" id="FungiDB:PYU1_G002099"/>
<feature type="domain" description="Amine oxidase" evidence="1">
    <location>
        <begin position="127"/>
        <end position="364"/>
    </location>
</feature>
<dbReference type="InParanoid" id="K3WAW0"/>
<dbReference type="eggNOG" id="ENOG502QUZR">
    <property type="taxonomic scope" value="Eukaryota"/>
</dbReference>
<dbReference type="GO" id="GO:0016651">
    <property type="term" value="F:oxidoreductase activity, acting on NAD(P)H"/>
    <property type="evidence" value="ECO:0007669"/>
    <property type="project" value="InterPro"/>
</dbReference>
<dbReference type="EMBL" id="GL376634">
    <property type="status" value="NOT_ANNOTATED_CDS"/>
    <property type="molecule type" value="Genomic_DNA"/>
</dbReference>
<dbReference type="InterPro" id="IPR002937">
    <property type="entry name" value="Amino_oxidase"/>
</dbReference>
<dbReference type="Gene3D" id="3.50.50.60">
    <property type="entry name" value="FAD/NAD(P)-binding domain"/>
    <property type="match status" value="1"/>
</dbReference>
<dbReference type="Pfam" id="PF01593">
    <property type="entry name" value="Amino_oxidase"/>
    <property type="match status" value="1"/>
</dbReference>
<proteinExistence type="predicted"/>
<dbReference type="Gene3D" id="3.90.660.10">
    <property type="match status" value="1"/>
</dbReference>
<sequence>MAQGNKVLVVGAGVTGAALSHLLQDAKQALKYVPDVVVWEKNNIAGGRMMARSFRKNRSVHVDIGAQYLTKFTTANDDFRARLVQKHELVPFDESAIAQDSYHQARRTDASDGKPLLDHAICPDALGFRSMVQELLEGTPTILSQELERFEVLNDTQIKVVSVDGREEMVNNLVLTCPVPNVLPILDKSTAFPARAAELEALAAVQYSQRFALAYLFNGEIASQVQKLGWISKYVSEEEDDVVRYLCWDNLKKQRSTGENPYFTLLVHTSVPFGVKNMDNKRENDEILATITKSVKKILPFLPDEEDVIMHRWRISQVTKPYREASIPALVISESPKIVLAGDAFLGSTFDNCLLSAKAAANIITKGAISSGL</sequence>
<dbReference type="PANTHER" id="PTHR23357">
    <property type="entry name" value="RENALASE"/>
    <property type="match status" value="1"/>
</dbReference>
<reference evidence="3" key="2">
    <citation type="submission" date="2010-04" db="EMBL/GenBank/DDBJ databases">
        <authorList>
            <person name="Buell R."/>
            <person name="Hamilton J."/>
            <person name="Hostetler J."/>
        </authorList>
    </citation>
    <scope>NUCLEOTIDE SEQUENCE [LARGE SCALE GENOMIC DNA]</scope>
    <source>
        <strain evidence="3">DAOM:BR144</strain>
    </source>
</reference>
<dbReference type="InterPro" id="IPR036188">
    <property type="entry name" value="FAD/NAD-bd_sf"/>
</dbReference>
<organism evidence="2 3">
    <name type="scientific">Globisporangium ultimum (strain ATCC 200006 / CBS 805.95 / DAOM BR144)</name>
    <name type="common">Pythium ultimum</name>
    <dbReference type="NCBI Taxonomy" id="431595"/>
    <lineage>
        <taxon>Eukaryota</taxon>
        <taxon>Sar</taxon>
        <taxon>Stramenopiles</taxon>
        <taxon>Oomycota</taxon>
        <taxon>Peronosporomycetes</taxon>
        <taxon>Pythiales</taxon>
        <taxon>Pythiaceae</taxon>
        <taxon>Globisporangium</taxon>
    </lineage>
</organism>
<dbReference type="Proteomes" id="UP000019132">
    <property type="component" value="Unassembled WGS sequence"/>
</dbReference>
<dbReference type="PANTHER" id="PTHR23357:SF1">
    <property type="entry name" value="RENALASE"/>
    <property type="match status" value="1"/>
</dbReference>
<dbReference type="Pfam" id="PF13450">
    <property type="entry name" value="NAD_binding_8"/>
    <property type="match status" value="1"/>
</dbReference>
<keyword evidence="3" id="KW-1185">Reference proteome</keyword>
<dbReference type="OMA" id="ICGGDAF"/>
<dbReference type="STRING" id="431595.K3WAW0"/>
<accession>K3WAW0</accession>
<dbReference type="HOGENOM" id="CLU_036034_1_0_1"/>
<dbReference type="GO" id="GO:0005576">
    <property type="term" value="C:extracellular region"/>
    <property type="evidence" value="ECO:0007669"/>
    <property type="project" value="TreeGrafter"/>
</dbReference>
<dbReference type="AlphaFoldDB" id="K3WAW0"/>
<reference evidence="2" key="3">
    <citation type="submission" date="2015-02" db="UniProtKB">
        <authorList>
            <consortium name="EnsemblProtists"/>
        </authorList>
    </citation>
    <scope>IDENTIFICATION</scope>
    <source>
        <strain evidence="2">DAOM BR144</strain>
    </source>
</reference>
<dbReference type="SUPFAM" id="SSF51905">
    <property type="entry name" value="FAD/NAD(P)-binding domain"/>
    <property type="match status" value="1"/>
</dbReference>
<dbReference type="InterPro" id="IPR040174">
    <property type="entry name" value="RNLS"/>
</dbReference>